<dbReference type="Gene3D" id="3.90.1600.10">
    <property type="entry name" value="Palm domain of DNA polymerase"/>
    <property type="match status" value="1"/>
</dbReference>
<protein>
    <submittedName>
        <fullName evidence="3">DNA polymerase</fullName>
    </submittedName>
</protein>
<dbReference type="InterPro" id="IPR043502">
    <property type="entry name" value="DNA/RNA_pol_sf"/>
</dbReference>
<evidence type="ECO:0000313" key="3">
    <source>
        <dbReference type="EMBL" id="DAF95479.1"/>
    </source>
</evidence>
<dbReference type="Gene3D" id="1.20.1280.300">
    <property type="match status" value="1"/>
</dbReference>
<proteinExistence type="predicted"/>
<dbReference type="EMBL" id="BK016109">
    <property type="protein sequence ID" value="DAF95479.1"/>
    <property type="molecule type" value="Genomic_DNA"/>
</dbReference>
<dbReference type="GO" id="GO:0004518">
    <property type="term" value="F:nuclease activity"/>
    <property type="evidence" value="ECO:0007669"/>
    <property type="project" value="UniProtKB-KW"/>
</dbReference>
<dbReference type="SUPFAM" id="SSF56672">
    <property type="entry name" value="DNA/RNA polymerases"/>
    <property type="match status" value="1"/>
</dbReference>
<reference evidence="3" key="1">
    <citation type="journal article" date="2021" name="Proc. Natl. Acad. Sci. U.S.A.">
        <title>A Catalog of Tens of Thousands of Viruses from Human Metagenomes Reveals Hidden Associations with Chronic Diseases.</title>
        <authorList>
            <person name="Tisza M.J."/>
            <person name="Buck C.B."/>
        </authorList>
    </citation>
    <scope>NUCLEOTIDE SEQUENCE</scope>
    <source>
        <strain evidence="3">CtCo31</strain>
    </source>
</reference>
<keyword evidence="1" id="KW-0540">Nuclease</keyword>
<dbReference type="GO" id="GO:0016787">
    <property type="term" value="F:hydrolase activity"/>
    <property type="evidence" value="ECO:0007669"/>
    <property type="project" value="UniProtKB-KW"/>
</dbReference>
<keyword evidence="2" id="KW-0378">Hydrolase</keyword>
<name>A0A8S5ULX7_9CAUD</name>
<evidence type="ECO:0000256" key="2">
    <source>
        <dbReference type="ARBA" id="ARBA00022801"/>
    </source>
</evidence>
<dbReference type="InterPro" id="IPR023211">
    <property type="entry name" value="DNA_pol_palm_dom_sf"/>
</dbReference>
<dbReference type="Gene3D" id="3.40.1820.10">
    <property type="entry name" value="DnaQ-like 3'-5' exonuclease"/>
    <property type="match status" value="1"/>
</dbReference>
<sequence>MQMYISRNPDSSMEQRVNKADELHNKLIQPAIDNAYQDLHKYMNSLEHLMFMDREIIASSAFWTAKKKYAAVVWDSEGDRVYDDTGHLTYKLKVMGLETQKSSTPPFAQKALKKAIEIMLTKDESDLQKYVKKVKEEYRSQPLDQIAQISSVNGFDKYIDTNLWVTLKGARQNHKAAAAYNKLQQYHKDLEPIKSGDKIYMLRLTMPNTVGEVFGWPTGTKPPKEFNLDLENMIDLNTMIEKGFDAPLKLMADAIGWQHEKKASLISLFEI</sequence>
<accession>A0A8S5ULX7</accession>
<evidence type="ECO:0000256" key="1">
    <source>
        <dbReference type="ARBA" id="ARBA00022722"/>
    </source>
</evidence>
<organism evidence="3">
    <name type="scientific">Myoviridae sp. ctCo31</name>
    <dbReference type="NCBI Taxonomy" id="2825053"/>
    <lineage>
        <taxon>Viruses</taxon>
        <taxon>Duplodnaviria</taxon>
        <taxon>Heunggongvirae</taxon>
        <taxon>Uroviricota</taxon>
        <taxon>Caudoviricetes</taxon>
    </lineage>
</organism>